<dbReference type="PANTHER" id="PTHR43248:SF25">
    <property type="entry name" value="AB HYDROLASE-1 DOMAIN-CONTAINING PROTEIN-RELATED"/>
    <property type="match status" value="1"/>
</dbReference>
<evidence type="ECO:0000259" key="5">
    <source>
        <dbReference type="Pfam" id="PF08386"/>
    </source>
</evidence>
<dbReference type="InterPro" id="IPR051601">
    <property type="entry name" value="Serine_prot/Carboxylest_S33"/>
</dbReference>
<evidence type="ECO:0000313" key="7">
    <source>
        <dbReference type="Proteomes" id="UP000068447"/>
    </source>
</evidence>
<evidence type="ECO:0000259" key="4">
    <source>
        <dbReference type="Pfam" id="PF00561"/>
    </source>
</evidence>
<dbReference type="Gene3D" id="3.40.50.1820">
    <property type="entry name" value="alpha/beta hydrolase"/>
    <property type="match status" value="1"/>
</dbReference>
<reference evidence="6 7" key="1">
    <citation type="submission" date="2015-12" db="EMBL/GenBank/DDBJ databases">
        <title>Complete genome of Lacimicrobium alkaliphilum KCTC 32984.</title>
        <authorList>
            <person name="Kim S.-G."/>
            <person name="Lee Y.-J."/>
        </authorList>
    </citation>
    <scope>NUCLEOTIDE SEQUENCE [LARGE SCALE GENOMIC DNA]</scope>
    <source>
        <strain evidence="6 7">YelD216</strain>
    </source>
</reference>
<feature type="domain" description="Peptidase S33 tripeptidyl aminopeptidase-like C-terminal" evidence="5">
    <location>
        <begin position="410"/>
        <end position="477"/>
    </location>
</feature>
<keyword evidence="2 6" id="KW-0378">Hydrolase</keyword>
<dbReference type="SUPFAM" id="SSF53474">
    <property type="entry name" value="alpha/beta-Hydrolases"/>
    <property type="match status" value="1"/>
</dbReference>
<dbReference type="AlphaFoldDB" id="A0A0U3B261"/>
<organism evidence="6 7">
    <name type="scientific">Lacimicrobium alkaliphilum</name>
    <dbReference type="NCBI Taxonomy" id="1526571"/>
    <lineage>
        <taxon>Bacteria</taxon>
        <taxon>Pseudomonadati</taxon>
        <taxon>Pseudomonadota</taxon>
        <taxon>Gammaproteobacteria</taxon>
        <taxon>Alteromonadales</taxon>
        <taxon>Alteromonadaceae</taxon>
        <taxon>Lacimicrobium</taxon>
    </lineage>
</organism>
<gene>
    <name evidence="6" type="ORF">AT746_15180</name>
</gene>
<accession>A0A0U3B261</accession>
<evidence type="ECO:0000256" key="1">
    <source>
        <dbReference type="ARBA" id="ARBA00010088"/>
    </source>
</evidence>
<evidence type="ECO:0000313" key="6">
    <source>
        <dbReference type="EMBL" id="ALT00496.1"/>
    </source>
</evidence>
<dbReference type="InterPro" id="IPR029058">
    <property type="entry name" value="AB_hydrolase_fold"/>
</dbReference>
<dbReference type="STRING" id="1526571.AT746_15180"/>
<comment type="similarity">
    <text evidence="1">Belongs to the peptidase S33 family.</text>
</comment>
<keyword evidence="7" id="KW-1185">Reference proteome</keyword>
<protein>
    <submittedName>
        <fullName evidence="6">Alpha/beta hydrolase</fullName>
    </submittedName>
</protein>
<dbReference type="InterPro" id="IPR000073">
    <property type="entry name" value="AB_hydrolase_1"/>
</dbReference>
<evidence type="ECO:0000256" key="3">
    <source>
        <dbReference type="SAM" id="SignalP"/>
    </source>
</evidence>
<sequence>MINRLTVLPGLLLLLLLSGHVTASDQSGKKTENESPITFTANDGQSTEAFEGYFSVPENRNSPDSRKLKIHYVRFPALTDNPGAPIVYLAGGPGGSGIATSKWRRYGLFQSLRQYGDVIALDQRGTGKSEDVPVCESSQIMHTHKRWDEQSMAALYRQAFSECMNFWQEQGADITGYTTVQNALDIDALRAHLGAEKVTLWGISYGSHLALASLNLFPEKIDKVIIASAEGLDQTVKLPARTDDYFTRLQQVIDQQPGLKAQFPDIIATMHRVHAQLSAEPIRIKVPVKQGEPMDFLFQPVHLQILASMTIADPGSYVGMLLGLYHSLDKGDTRMLQGVLSRNLLNNEPIKMRIMPTAMDIASGISAARLKQVKEQAKQSLLGGILNFPMPHLAGVYKPLDLGDSFRQDPVGDVPVLLLTGTLDGRTYPAGQAEAVAGLTNLTQVMVVNAGHNLYTSSPEVLTAMKYFLAQGKTKTRQIELPLPDFDL</sequence>
<feature type="signal peptide" evidence="3">
    <location>
        <begin position="1"/>
        <end position="23"/>
    </location>
</feature>
<dbReference type="Pfam" id="PF08386">
    <property type="entry name" value="Abhydrolase_4"/>
    <property type="match status" value="1"/>
</dbReference>
<dbReference type="GO" id="GO:0016787">
    <property type="term" value="F:hydrolase activity"/>
    <property type="evidence" value="ECO:0007669"/>
    <property type="project" value="UniProtKB-KW"/>
</dbReference>
<dbReference type="KEGG" id="lal:AT746_15180"/>
<name>A0A0U3B261_9ALTE</name>
<dbReference type="InterPro" id="IPR013595">
    <property type="entry name" value="Pept_S33_TAP-like_C"/>
</dbReference>
<evidence type="ECO:0000256" key="2">
    <source>
        <dbReference type="ARBA" id="ARBA00022801"/>
    </source>
</evidence>
<dbReference type="Proteomes" id="UP000068447">
    <property type="component" value="Chromosome"/>
</dbReference>
<keyword evidence="3" id="KW-0732">Signal</keyword>
<proteinExistence type="inferred from homology"/>
<dbReference type="Pfam" id="PF00561">
    <property type="entry name" value="Abhydrolase_1"/>
    <property type="match status" value="1"/>
</dbReference>
<dbReference type="PANTHER" id="PTHR43248">
    <property type="entry name" value="2-SUCCINYL-6-HYDROXY-2,4-CYCLOHEXADIENE-1-CARBOXYLATE SYNTHASE"/>
    <property type="match status" value="1"/>
</dbReference>
<feature type="chain" id="PRO_5006836339" evidence="3">
    <location>
        <begin position="24"/>
        <end position="488"/>
    </location>
</feature>
<feature type="domain" description="AB hydrolase-1" evidence="4">
    <location>
        <begin position="85"/>
        <end position="256"/>
    </location>
</feature>
<dbReference type="EMBL" id="CP013650">
    <property type="protein sequence ID" value="ALT00496.1"/>
    <property type="molecule type" value="Genomic_DNA"/>
</dbReference>